<evidence type="ECO:0000256" key="4">
    <source>
        <dbReference type="ARBA" id="ARBA00022777"/>
    </source>
</evidence>
<reference evidence="8" key="1">
    <citation type="submission" date="2025-08" db="UniProtKB">
        <authorList>
            <consortium name="Ensembl"/>
        </authorList>
    </citation>
    <scope>IDENTIFICATION</scope>
</reference>
<dbReference type="InterPro" id="IPR038286">
    <property type="entry name" value="IPK_sf"/>
</dbReference>
<dbReference type="GO" id="GO:0005634">
    <property type="term" value="C:nucleus"/>
    <property type="evidence" value="ECO:0007669"/>
    <property type="project" value="TreeGrafter"/>
</dbReference>
<dbReference type="STRING" id="41447.ENSSDUP00000019684"/>
<proteinExistence type="inferred from homology"/>
<evidence type="ECO:0000256" key="1">
    <source>
        <dbReference type="ARBA" id="ARBA00007374"/>
    </source>
</evidence>
<dbReference type="GO" id="GO:0000828">
    <property type="term" value="F:inositol hexakisphosphate kinase activity"/>
    <property type="evidence" value="ECO:0007669"/>
    <property type="project" value="TreeGrafter"/>
</dbReference>
<sequence>MLDQIPPSTDLLSLSQRFQPSANPCPPLSSQKTPPLEIQYPPSPQSPPPLLWIWSFHVGDYGTLLKRFCRTEQQCYLRLMTDTLRPFVPAYHGVVQRDKQDYNMMDNLLTHFHTPAIMDCKMGSRTYLEEELHIARERPQPRNDMYEKMVAMDPEAPTVHERAQQAVLKTRYMQWRETLSSTTTLGFRHCSIANEECHTNFKRTKSREQVMEALDKFVESSTHIVWGYLRQLKQLRQVLEASDFFRTHEVVGSSLLFVHDWTGRTGVWMIDFGKTVALPPHLTLDHRTPWVEGNREDGYLRGLDNLIDILANMLPLT</sequence>
<evidence type="ECO:0000256" key="3">
    <source>
        <dbReference type="ARBA" id="ARBA00022741"/>
    </source>
</evidence>
<organism evidence="8 9">
    <name type="scientific">Seriola dumerili</name>
    <name type="common">Greater amberjack</name>
    <name type="synonym">Caranx dumerili</name>
    <dbReference type="NCBI Taxonomy" id="41447"/>
    <lineage>
        <taxon>Eukaryota</taxon>
        <taxon>Metazoa</taxon>
        <taxon>Chordata</taxon>
        <taxon>Craniata</taxon>
        <taxon>Vertebrata</taxon>
        <taxon>Euteleostomi</taxon>
        <taxon>Actinopterygii</taxon>
        <taxon>Neopterygii</taxon>
        <taxon>Teleostei</taxon>
        <taxon>Neoteleostei</taxon>
        <taxon>Acanthomorphata</taxon>
        <taxon>Carangaria</taxon>
        <taxon>Carangiformes</taxon>
        <taxon>Carangidae</taxon>
        <taxon>Seriola</taxon>
    </lineage>
</organism>
<evidence type="ECO:0000256" key="6">
    <source>
        <dbReference type="ARBA" id="ARBA00051963"/>
    </source>
</evidence>
<dbReference type="FunFam" id="3.30.470.160:FF:000001">
    <property type="entry name" value="Kinase"/>
    <property type="match status" value="1"/>
</dbReference>
<protein>
    <recommendedName>
        <fullName evidence="7">Kinase</fullName>
        <ecNumber evidence="7">2.7.-.-</ecNumber>
    </recommendedName>
</protein>
<dbReference type="GO" id="GO:0008440">
    <property type="term" value="F:inositol-1,4,5-trisphosphate 3-kinase activity"/>
    <property type="evidence" value="ECO:0007669"/>
    <property type="project" value="UniProtKB-EC"/>
</dbReference>
<dbReference type="AlphaFoldDB" id="A0A3B4UME1"/>
<dbReference type="GeneTree" id="ENSGT00940000160033"/>
<keyword evidence="9" id="KW-1185">Reference proteome</keyword>
<dbReference type="GO" id="GO:0005737">
    <property type="term" value="C:cytoplasm"/>
    <property type="evidence" value="ECO:0007669"/>
    <property type="project" value="TreeGrafter"/>
</dbReference>
<evidence type="ECO:0000256" key="7">
    <source>
        <dbReference type="RuleBase" id="RU363090"/>
    </source>
</evidence>
<dbReference type="GO" id="GO:0046854">
    <property type="term" value="P:phosphatidylinositol phosphate biosynthetic process"/>
    <property type="evidence" value="ECO:0007669"/>
    <property type="project" value="TreeGrafter"/>
</dbReference>
<dbReference type="GO" id="GO:0032958">
    <property type="term" value="P:inositol phosphate biosynthetic process"/>
    <property type="evidence" value="ECO:0007669"/>
    <property type="project" value="InterPro"/>
</dbReference>
<keyword evidence="5" id="KW-0067">ATP-binding</keyword>
<evidence type="ECO:0000256" key="5">
    <source>
        <dbReference type="ARBA" id="ARBA00022840"/>
    </source>
</evidence>
<name>A0A3B4UME1_SERDU</name>
<dbReference type="Proteomes" id="UP000261420">
    <property type="component" value="Unplaced"/>
</dbReference>
<comment type="similarity">
    <text evidence="1 7">Belongs to the inositol phosphokinase (IPK) family.</text>
</comment>
<keyword evidence="2 7" id="KW-0808">Transferase</keyword>
<dbReference type="Ensembl" id="ENSSDUT00000020032.1">
    <property type="protein sequence ID" value="ENSSDUP00000019684.1"/>
    <property type="gene ID" value="ENSSDUG00000014265.1"/>
</dbReference>
<evidence type="ECO:0000313" key="8">
    <source>
        <dbReference type="Ensembl" id="ENSSDUP00000019684.1"/>
    </source>
</evidence>
<dbReference type="PANTHER" id="PTHR12400:SF106">
    <property type="entry name" value="INOSITOL-TRISPHOSPHATE 3-KINASE C"/>
    <property type="match status" value="1"/>
</dbReference>
<dbReference type="SUPFAM" id="SSF56104">
    <property type="entry name" value="SAICAR synthase-like"/>
    <property type="match status" value="1"/>
</dbReference>
<evidence type="ECO:0000256" key="2">
    <source>
        <dbReference type="ARBA" id="ARBA00022679"/>
    </source>
</evidence>
<keyword evidence="4 7" id="KW-0418">Kinase</keyword>
<dbReference type="Pfam" id="PF03770">
    <property type="entry name" value="IPK"/>
    <property type="match status" value="1"/>
</dbReference>
<dbReference type="Gene3D" id="3.30.470.160">
    <property type="entry name" value="Inositol polyphosphate kinase"/>
    <property type="match status" value="1"/>
</dbReference>
<dbReference type="PANTHER" id="PTHR12400">
    <property type="entry name" value="INOSITOL POLYPHOSPHATE KINASE"/>
    <property type="match status" value="1"/>
</dbReference>
<keyword evidence="3" id="KW-0547">Nucleotide-binding</keyword>
<dbReference type="InterPro" id="IPR005522">
    <property type="entry name" value="IPK"/>
</dbReference>
<dbReference type="EC" id="2.7.-.-" evidence="7"/>
<dbReference type="GO" id="GO:0005524">
    <property type="term" value="F:ATP binding"/>
    <property type="evidence" value="ECO:0007669"/>
    <property type="project" value="UniProtKB-KW"/>
</dbReference>
<evidence type="ECO:0000313" key="9">
    <source>
        <dbReference type="Proteomes" id="UP000261420"/>
    </source>
</evidence>
<accession>A0A3B4UME1</accession>
<comment type="catalytic activity">
    <reaction evidence="6">
        <text>1D-myo-inositol 1,4,5-trisphosphate + ATP = 1D-myo-inositol 1,3,4,5-tetrakisphosphate + ADP + H(+)</text>
        <dbReference type="Rhea" id="RHEA:11020"/>
        <dbReference type="ChEBI" id="CHEBI:15378"/>
        <dbReference type="ChEBI" id="CHEBI:30616"/>
        <dbReference type="ChEBI" id="CHEBI:57895"/>
        <dbReference type="ChEBI" id="CHEBI:203600"/>
        <dbReference type="ChEBI" id="CHEBI:456216"/>
        <dbReference type="EC" id="2.7.1.127"/>
    </reaction>
    <physiologicalReaction direction="left-to-right" evidence="6">
        <dbReference type="Rhea" id="RHEA:11021"/>
    </physiologicalReaction>
</comment>
<reference evidence="8" key="2">
    <citation type="submission" date="2025-09" db="UniProtKB">
        <authorList>
            <consortium name="Ensembl"/>
        </authorList>
    </citation>
    <scope>IDENTIFICATION</scope>
</reference>